<comment type="caution">
    <text evidence="2">The sequence shown here is derived from an EMBL/GenBank/DDBJ whole genome shotgun (WGS) entry which is preliminary data.</text>
</comment>
<feature type="domain" description="Calcineurin-like phosphoesterase" evidence="1">
    <location>
        <begin position="363"/>
        <end position="556"/>
    </location>
</feature>
<dbReference type="InterPro" id="IPR004843">
    <property type="entry name" value="Calcineurin-like_PHP"/>
</dbReference>
<dbReference type="Gene3D" id="3.60.21.10">
    <property type="match status" value="1"/>
</dbReference>
<dbReference type="Proteomes" id="UP001230220">
    <property type="component" value="Unassembled WGS sequence"/>
</dbReference>
<accession>A0ABU0E5D4</accession>
<organism evidence="2 3">
    <name type="scientific">Breznakia pachnodae</name>
    <dbReference type="NCBI Taxonomy" id="265178"/>
    <lineage>
        <taxon>Bacteria</taxon>
        <taxon>Bacillati</taxon>
        <taxon>Bacillota</taxon>
        <taxon>Erysipelotrichia</taxon>
        <taxon>Erysipelotrichales</taxon>
        <taxon>Erysipelotrichaceae</taxon>
        <taxon>Breznakia</taxon>
    </lineage>
</organism>
<reference evidence="2 3" key="1">
    <citation type="submission" date="2023-07" db="EMBL/GenBank/DDBJ databases">
        <title>Genomic Encyclopedia of Type Strains, Phase IV (KMG-IV): sequencing the most valuable type-strain genomes for metagenomic binning, comparative biology and taxonomic classification.</title>
        <authorList>
            <person name="Goeker M."/>
        </authorList>
    </citation>
    <scope>NUCLEOTIDE SEQUENCE [LARGE SCALE GENOMIC DNA]</scope>
    <source>
        <strain evidence="2 3">DSM 16784</strain>
    </source>
</reference>
<protein>
    <recommendedName>
        <fullName evidence="1">Calcineurin-like phosphoesterase domain-containing protein</fullName>
    </recommendedName>
</protein>
<dbReference type="Pfam" id="PF00149">
    <property type="entry name" value="Metallophos"/>
    <property type="match status" value="1"/>
</dbReference>
<dbReference type="EMBL" id="JAUSUR010000005">
    <property type="protein sequence ID" value="MDQ0362109.1"/>
    <property type="molecule type" value="Genomic_DNA"/>
</dbReference>
<gene>
    <name evidence="2" type="ORF">J2S15_002862</name>
</gene>
<dbReference type="RefSeq" id="WP_307409421.1">
    <property type="nucleotide sequence ID" value="NZ_JAUSUR010000005.1"/>
</dbReference>
<dbReference type="SUPFAM" id="SSF56300">
    <property type="entry name" value="Metallo-dependent phosphatases"/>
    <property type="match status" value="1"/>
</dbReference>
<evidence type="ECO:0000259" key="1">
    <source>
        <dbReference type="Pfam" id="PF00149"/>
    </source>
</evidence>
<proteinExistence type="predicted"/>
<sequence>MNELKKLDELEKLEFRVNYLEESLKDQDLSGYGRDWTEKEIKKVKREIKEIQKSLGVSVIKNTINTFDGLDDLLSRYPENRRRPVNKVIHGGSYFNLVYNLNERKIIIKKKDEIIFSAIPYDTARNYIQKAAILTLLHPESTIEYIKNHKPNLMTYIKQSLRQVGKSTNLANHYYQEIFNYPLFMMQILGRMLQHEETGPLSANLPGKFLYDVNQNTGITGYLVEFLKFVVESTIELPIATDGERVNLVENFKNGELINSVYAQAYISSYSIPHLSLLPAKSQIEIKKELMTVENSAVDLYKPMLRSNVGIALSNVRKNYVAHSIHPSTLEPLFTNILMTRNNNLINVVSDIHSINGKIPFQNDNFNIIAGDLSDSVVEDMNMEGIIVIGNHELSNIVNNDTEKESEFDDYRDEYWFKKLVENPDESWPYLPIGNSSFYDVIKLKLSSRFPNMSILNNEVFYYQDIRYIGLTVPVALVKRKLESQQFMYKTLKRLLCDDNITPTIIVSHAPLFNELSMLSPKSSAYNADNFCSLKELLNIFKENNIIGAIHGHHHISASRGREKNVEFVGKKFFVVCSIYSKMNTGLELQSIINQFVKQSKGEKYRKSPIAINHLKKLELITYKHDTNIDDIANIYREKKGNKTKFTVEKTIARKRYRKRFDNINDAIDYLNALNIKLFKSNE</sequence>
<keyword evidence="3" id="KW-1185">Reference proteome</keyword>
<evidence type="ECO:0000313" key="3">
    <source>
        <dbReference type="Proteomes" id="UP001230220"/>
    </source>
</evidence>
<dbReference type="InterPro" id="IPR029052">
    <property type="entry name" value="Metallo-depent_PP-like"/>
</dbReference>
<evidence type="ECO:0000313" key="2">
    <source>
        <dbReference type="EMBL" id="MDQ0362109.1"/>
    </source>
</evidence>
<name>A0ABU0E5D4_9FIRM</name>